<dbReference type="InParanoid" id="A0A6J2PM49"/>
<dbReference type="InterPro" id="IPR006703">
    <property type="entry name" value="G_AIG1"/>
</dbReference>
<dbReference type="PROSITE" id="PS51720">
    <property type="entry name" value="G_AIG1"/>
    <property type="match status" value="3"/>
</dbReference>
<dbReference type="Proteomes" id="UP000504630">
    <property type="component" value="Chromosome 4"/>
</dbReference>
<sequence>MENDHGEGESFTLSEVRLILIGGRWAGKSSSGNTILRNERFECGRTRTAQSEVRHEVVEGRQLIVVDVPGWSSSLSLTEIPEGDKQRFKLIASKCLPGPNVFLLVIPIDTAFSVTRRKTVEEHMKLLGERVWRYTMVLFTCGDFLRKKTIEQHIESEGDSLKWLIERCRNRYHVFNNKDRSGSDLSRSQVTQLLEKIDEMVWHNNGKYYEVDEQTLNIIKVKQQEVAERAQLRRRRSEDQREVMQTLIPEEKKTLPKLQMILLGSRNVGKTSVGNTVLGIKHQEEGIRTSCSVAQKGFVGKTETTLVDTPGWWKGFPALDTPEVIKDEIIRSLFLCLPGPQVFLLVIDADASFNAKHLDALTTHMELLGEGVWRHTVIVFTRGDWLGTHTIEEYIEGEGEALQSLVEQCGNRYHVIDNKNTDDGTQITELLEKITETVAGNDWERFVLDEKMILTTEERRRSVDERATLRQSQVMVKRKFLRDSSKELHELTFVMLGQASFGKSATGNNILRKEVFATCQNEICQVEKEEVAGRLVTVIDTPGWRKDPCNCTEDMDKEIARGLSLSPSGFHAVLLVVPLDLTFREAQQAALEEHMNLFDVSIWKHTMVLFTYGDRLADKSIEEHIEREHSALRWLIDKCENRYHVVNNMKKAAMGQVTELFEKTEEMVEGSSQQLFCPDMKKIYERIDEKFRRTQLKHVLKQRLAEEYSRREVKLMTGFRETLLELQAEIKRSATTTRSKTLPKGIGQKKKDGNVKEENIDSKFSQKIEKLNKDIQMKSSELLRSSFDFLIPSLKGESPAPSISKPSTDKNHPIDNFDKVLGWLSTLQIGTNVENQLTLNFSDFSQTSGYRSVVPLDGLDFDTENILE</sequence>
<evidence type="ECO:0000256" key="1">
    <source>
        <dbReference type="ARBA" id="ARBA00008535"/>
    </source>
</evidence>
<keyword evidence="3" id="KW-0342">GTP-binding</keyword>
<accession>A0A6J2PM49</accession>
<dbReference type="Pfam" id="PF04548">
    <property type="entry name" value="AIG1"/>
    <property type="match status" value="3"/>
</dbReference>
<dbReference type="KEGG" id="cgob:115007463"/>
<dbReference type="InterPro" id="IPR027417">
    <property type="entry name" value="P-loop_NTPase"/>
</dbReference>
<dbReference type="FunFam" id="3.40.50.300:FF:001809">
    <property type="entry name" value="Si:ch1073-365p7.2"/>
    <property type="match status" value="3"/>
</dbReference>
<feature type="domain" description="AIG1-type G" evidence="5">
    <location>
        <begin position="488"/>
        <end position="685"/>
    </location>
</feature>
<dbReference type="PANTHER" id="PTHR10903">
    <property type="entry name" value="GTPASE, IMAP FAMILY MEMBER-RELATED"/>
    <property type="match status" value="1"/>
</dbReference>
<feature type="compositionally biased region" description="Basic and acidic residues" evidence="4">
    <location>
        <begin position="749"/>
        <end position="758"/>
    </location>
</feature>
<comment type="similarity">
    <text evidence="1">Belongs to the TRAFAC class TrmE-Era-EngA-EngB-Septin-like GTPase superfamily. AIG1/Toc34/Toc159-like paraseptin GTPase family. IAN subfamily.</text>
</comment>
<dbReference type="GeneID" id="115007463"/>
<dbReference type="InterPro" id="IPR045058">
    <property type="entry name" value="GIMA/IAN/Toc"/>
</dbReference>
<dbReference type="AlphaFoldDB" id="A0A6J2PM49"/>
<proteinExistence type="inferred from homology"/>
<dbReference type="RefSeq" id="XP_029286202.1">
    <property type="nucleotide sequence ID" value="XM_029430342.1"/>
</dbReference>
<evidence type="ECO:0000313" key="7">
    <source>
        <dbReference type="RefSeq" id="XP_029286202.1"/>
    </source>
</evidence>
<gene>
    <name evidence="7" type="primary">LOC115007463</name>
</gene>
<evidence type="ECO:0000256" key="2">
    <source>
        <dbReference type="ARBA" id="ARBA00022741"/>
    </source>
</evidence>
<feature type="domain" description="AIG1-type G" evidence="5">
    <location>
        <begin position="13"/>
        <end position="218"/>
    </location>
</feature>
<feature type="domain" description="AIG1-type G" evidence="5">
    <location>
        <begin position="255"/>
        <end position="457"/>
    </location>
</feature>
<dbReference type="Gene3D" id="3.40.50.300">
    <property type="entry name" value="P-loop containing nucleotide triphosphate hydrolases"/>
    <property type="match status" value="3"/>
</dbReference>
<reference evidence="7" key="1">
    <citation type="submission" date="2025-08" db="UniProtKB">
        <authorList>
            <consortium name="RefSeq"/>
        </authorList>
    </citation>
    <scope>IDENTIFICATION</scope>
</reference>
<dbReference type="GO" id="GO:0005525">
    <property type="term" value="F:GTP binding"/>
    <property type="evidence" value="ECO:0007669"/>
    <property type="project" value="UniProtKB-KW"/>
</dbReference>
<evidence type="ECO:0000259" key="5">
    <source>
        <dbReference type="PROSITE" id="PS51720"/>
    </source>
</evidence>
<evidence type="ECO:0000256" key="3">
    <source>
        <dbReference type="ARBA" id="ARBA00023134"/>
    </source>
</evidence>
<evidence type="ECO:0000313" key="6">
    <source>
        <dbReference type="Proteomes" id="UP000504630"/>
    </source>
</evidence>
<dbReference type="SUPFAM" id="SSF52540">
    <property type="entry name" value="P-loop containing nucleoside triphosphate hydrolases"/>
    <property type="match status" value="3"/>
</dbReference>
<feature type="region of interest" description="Disordered" evidence="4">
    <location>
        <begin position="734"/>
        <end position="758"/>
    </location>
</feature>
<keyword evidence="6" id="KW-1185">Reference proteome</keyword>
<evidence type="ECO:0000256" key="4">
    <source>
        <dbReference type="SAM" id="MobiDB-lite"/>
    </source>
</evidence>
<name>A0A6J2PM49_COTGO</name>
<dbReference type="PANTHER" id="PTHR10903:SF107">
    <property type="entry name" value="GTPASE IMAP FAMILY MEMBER 4-LIKE-RELATED"/>
    <property type="match status" value="1"/>
</dbReference>
<protein>
    <submittedName>
        <fullName evidence="7">GTPase IMAP family member 8-like</fullName>
    </submittedName>
</protein>
<dbReference type="OrthoDB" id="9982588at2759"/>
<organism evidence="6 7">
    <name type="scientific">Cottoperca gobio</name>
    <name type="common">Frogmouth</name>
    <name type="synonym">Aphritis gobio</name>
    <dbReference type="NCBI Taxonomy" id="56716"/>
    <lineage>
        <taxon>Eukaryota</taxon>
        <taxon>Metazoa</taxon>
        <taxon>Chordata</taxon>
        <taxon>Craniata</taxon>
        <taxon>Vertebrata</taxon>
        <taxon>Euteleostomi</taxon>
        <taxon>Actinopterygii</taxon>
        <taxon>Neopterygii</taxon>
        <taxon>Teleostei</taxon>
        <taxon>Neoteleostei</taxon>
        <taxon>Acanthomorphata</taxon>
        <taxon>Eupercaria</taxon>
        <taxon>Perciformes</taxon>
        <taxon>Notothenioidei</taxon>
        <taxon>Bovichtidae</taxon>
        <taxon>Cottoperca</taxon>
    </lineage>
</organism>
<keyword evidence="2" id="KW-0547">Nucleotide-binding</keyword>